<evidence type="ECO:0000313" key="7">
    <source>
        <dbReference type="EMBL" id="VBB39766.1"/>
    </source>
</evidence>
<dbReference type="PROSITE" id="PS00198">
    <property type="entry name" value="4FE4S_FER_1"/>
    <property type="match status" value="1"/>
</dbReference>
<dbReference type="InterPro" id="IPR047964">
    <property type="entry name" value="EFR1-like"/>
</dbReference>
<dbReference type="InterPro" id="IPR001226">
    <property type="entry name" value="Flavodoxin_CS"/>
</dbReference>
<dbReference type="Gene3D" id="3.40.50.360">
    <property type="match status" value="1"/>
</dbReference>
<dbReference type="PROSITE" id="PS50902">
    <property type="entry name" value="FLAVODOXIN_LIKE"/>
    <property type="match status" value="1"/>
</dbReference>
<dbReference type="GO" id="GO:0051536">
    <property type="term" value="F:iron-sulfur cluster binding"/>
    <property type="evidence" value="ECO:0007669"/>
    <property type="project" value="UniProtKB-KW"/>
</dbReference>
<evidence type="ECO:0000259" key="5">
    <source>
        <dbReference type="PROSITE" id="PS50902"/>
    </source>
</evidence>
<dbReference type="GO" id="GO:0010181">
    <property type="term" value="F:FMN binding"/>
    <property type="evidence" value="ECO:0007669"/>
    <property type="project" value="InterPro"/>
</dbReference>
<dbReference type="InterPro" id="IPR017896">
    <property type="entry name" value="4Fe4S_Fe-S-bd"/>
</dbReference>
<dbReference type="PROSITE" id="PS51379">
    <property type="entry name" value="4FE4S_FER_2"/>
    <property type="match status" value="1"/>
</dbReference>
<comment type="cofactor">
    <cofactor evidence="1">
        <name>FMN</name>
        <dbReference type="ChEBI" id="CHEBI:58210"/>
    </cofactor>
</comment>
<evidence type="ECO:0000256" key="3">
    <source>
        <dbReference type="ARBA" id="ARBA00023004"/>
    </source>
</evidence>
<feature type="domain" description="4Fe-4S ferredoxin-type" evidence="6">
    <location>
        <begin position="204"/>
        <end position="233"/>
    </location>
</feature>
<gene>
    <name evidence="7" type="ORF">TRIP_E220057</name>
</gene>
<protein>
    <submittedName>
        <fullName evidence="7">Putative 4Fe-4S ferredoxin, iron-sulfur binding domain protein</fullName>
    </submittedName>
</protein>
<dbReference type="InterPro" id="IPR017900">
    <property type="entry name" value="4Fe4S_Fe_S_CS"/>
</dbReference>
<dbReference type="NCBIfam" id="NF038196">
    <property type="entry name" value="ferrodoxin_EFR1"/>
    <property type="match status" value="1"/>
</dbReference>
<dbReference type="Gene3D" id="3.30.70.20">
    <property type="match status" value="1"/>
</dbReference>
<reference evidence="7" key="1">
    <citation type="submission" date="2018-07" db="EMBL/GenBank/DDBJ databases">
        <authorList>
            <consortium name="Genoscope - CEA"/>
            <person name="William W."/>
        </authorList>
    </citation>
    <scope>NUCLEOTIDE SEQUENCE</scope>
    <source>
        <strain evidence="7">IK1</strain>
    </source>
</reference>
<dbReference type="SUPFAM" id="SSF52218">
    <property type="entry name" value="Flavoproteins"/>
    <property type="match status" value="1"/>
</dbReference>
<dbReference type="PROSITE" id="PS00201">
    <property type="entry name" value="FLAVODOXIN"/>
    <property type="match status" value="1"/>
</dbReference>
<evidence type="ECO:0000256" key="2">
    <source>
        <dbReference type="ARBA" id="ARBA00022723"/>
    </source>
</evidence>
<proteinExistence type="predicted"/>
<dbReference type="GO" id="GO:0046872">
    <property type="term" value="F:metal ion binding"/>
    <property type="evidence" value="ECO:0007669"/>
    <property type="project" value="UniProtKB-KW"/>
</dbReference>
<dbReference type="GO" id="GO:0009055">
    <property type="term" value="F:electron transfer activity"/>
    <property type="evidence" value="ECO:0007669"/>
    <property type="project" value="InterPro"/>
</dbReference>
<dbReference type="EMBL" id="UPXP01000015">
    <property type="protein sequence ID" value="VBB39766.1"/>
    <property type="molecule type" value="Genomic_DNA"/>
</dbReference>
<organism evidence="7">
    <name type="scientific">uncultured Spirochaetota bacterium</name>
    <dbReference type="NCBI Taxonomy" id="460511"/>
    <lineage>
        <taxon>Bacteria</taxon>
        <taxon>Pseudomonadati</taxon>
        <taxon>Spirochaetota</taxon>
        <taxon>environmental samples</taxon>
    </lineage>
</organism>
<dbReference type="AlphaFoldDB" id="A0A652ZVE6"/>
<keyword evidence="4" id="KW-0411">Iron-sulfur</keyword>
<name>A0A652ZVE6_9SPIR</name>
<keyword evidence="2" id="KW-0479">Metal-binding</keyword>
<evidence type="ECO:0000256" key="1">
    <source>
        <dbReference type="ARBA" id="ARBA00001917"/>
    </source>
</evidence>
<accession>A0A652ZVE6</accession>
<dbReference type="SUPFAM" id="SSF54862">
    <property type="entry name" value="4Fe-4S ferredoxins"/>
    <property type="match status" value="1"/>
</dbReference>
<keyword evidence="3" id="KW-0408">Iron</keyword>
<evidence type="ECO:0000259" key="6">
    <source>
        <dbReference type="PROSITE" id="PS51379"/>
    </source>
</evidence>
<dbReference type="InterPro" id="IPR029039">
    <property type="entry name" value="Flavoprotein-like_sf"/>
</dbReference>
<feature type="domain" description="Flavodoxin-like" evidence="5">
    <location>
        <begin position="15"/>
        <end position="151"/>
    </location>
</feature>
<evidence type="ECO:0000256" key="4">
    <source>
        <dbReference type="ARBA" id="ARBA00023014"/>
    </source>
</evidence>
<sequence>MNGRIVEPSSPPSSVGVFYFSGVGGTRVVAEILGVRLSGRTNCEVRSIEEKEAASAAARADSIVLCYPTYFLKPAPAMVEFVLNLPGETRNRKVALITTYELYTGNSNRRLARLLRERGFTMAGAYELRSPGTDVTCVIPDRLCGWLYRFERHFPDKIAKIAQSILSQTEWANSGERIPGLKWYTPFAWPLQVLFLDGFIRWKDRMKVLEERCSSCDLCVRDCHRSAWHRTDKGLEHRGAPCDLCLRCVHHCPGRAIILKPRLKDNKRLNKSLYQALAQEALEAFESRGATNNKREIE</sequence>
<dbReference type="InterPro" id="IPR008254">
    <property type="entry name" value="Flavodoxin/NO_synth"/>
</dbReference>